<reference evidence="2" key="1">
    <citation type="submission" date="2016-04" db="EMBL/GenBank/DDBJ databases">
        <authorList>
            <person name="Chen L."/>
            <person name="Zhuang W."/>
            <person name="Wang G."/>
        </authorList>
    </citation>
    <scope>NUCLEOTIDE SEQUENCE [LARGE SCALE GENOMIC DNA]</scope>
    <source>
        <strain evidence="2">17621</strain>
    </source>
</reference>
<dbReference type="AlphaFoldDB" id="A0A1V9EU80"/>
<proteinExistence type="predicted"/>
<accession>A0A1V9EU80</accession>
<keyword evidence="2" id="KW-1185">Reference proteome</keyword>
<sequence length="85" mass="9389">MKRAEQLALWGKPTPEINSLALLAKRPKSGNYNLGDFAKRPDGKQPHFNKQASTLIPAGITSDIVVLTDLTVTFKFVGINCPYKF</sequence>
<organism evidence="1 2">
    <name type="scientific">Niastella yeongjuensis</name>
    <dbReference type="NCBI Taxonomy" id="354355"/>
    <lineage>
        <taxon>Bacteria</taxon>
        <taxon>Pseudomonadati</taxon>
        <taxon>Bacteroidota</taxon>
        <taxon>Chitinophagia</taxon>
        <taxon>Chitinophagales</taxon>
        <taxon>Chitinophagaceae</taxon>
        <taxon>Niastella</taxon>
    </lineage>
</organism>
<dbReference type="RefSeq" id="WP_081200017.1">
    <property type="nucleotide sequence ID" value="NZ_FOCZ01000015.1"/>
</dbReference>
<gene>
    <name evidence="1" type="ORF">A4H97_27945</name>
</gene>
<evidence type="ECO:0000313" key="1">
    <source>
        <dbReference type="EMBL" id="OQP49727.1"/>
    </source>
</evidence>
<evidence type="ECO:0000313" key="2">
    <source>
        <dbReference type="Proteomes" id="UP000192610"/>
    </source>
</evidence>
<dbReference type="Proteomes" id="UP000192610">
    <property type="component" value="Unassembled WGS sequence"/>
</dbReference>
<comment type="caution">
    <text evidence="1">The sequence shown here is derived from an EMBL/GenBank/DDBJ whole genome shotgun (WGS) entry which is preliminary data.</text>
</comment>
<protein>
    <submittedName>
        <fullName evidence="1">Uncharacterized protein</fullName>
    </submittedName>
</protein>
<dbReference type="EMBL" id="LVXG01000013">
    <property type="protein sequence ID" value="OQP49727.1"/>
    <property type="molecule type" value="Genomic_DNA"/>
</dbReference>
<name>A0A1V9EU80_9BACT</name>